<comment type="caution">
    <text evidence="2">The sequence shown here is derived from an EMBL/GenBank/DDBJ whole genome shotgun (WGS) entry which is preliminary data.</text>
</comment>
<name>A0A5C6C1E3_9BACT</name>
<sequence>MFLSAMQWRKSLDSASPGSKRLRRPLISSVDGTNANQWIGLTMLRSNHRPRRLVAPIRLHNFFHPRTLMFTRIARTILYRPNNPARDLVCDTWFLHWA</sequence>
<feature type="region of interest" description="Disordered" evidence="1">
    <location>
        <begin position="1"/>
        <end position="21"/>
    </location>
</feature>
<dbReference type="EMBL" id="SJPT01000010">
    <property type="protein sequence ID" value="TWU17787.1"/>
    <property type="molecule type" value="Genomic_DNA"/>
</dbReference>
<proteinExistence type="predicted"/>
<dbReference type="AlphaFoldDB" id="A0A5C6C1E3"/>
<keyword evidence="3" id="KW-1185">Reference proteome</keyword>
<protein>
    <submittedName>
        <fullName evidence="2">Uncharacterized protein</fullName>
    </submittedName>
</protein>
<organism evidence="2 3">
    <name type="scientific">Novipirellula galeiformis</name>
    <dbReference type="NCBI Taxonomy" id="2528004"/>
    <lineage>
        <taxon>Bacteria</taxon>
        <taxon>Pseudomonadati</taxon>
        <taxon>Planctomycetota</taxon>
        <taxon>Planctomycetia</taxon>
        <taxon>Pirellulales</taxon>
        <taxon>Pirellulaceae</taxon>
        <taxon>Novipirellula</taxon>
    </lineage>
</organism>
<evidence type="ECO:0000313" key="3">
    <source>
        <dbReference type="Proteomes" id="UP000316304"/>
    </source>
</evidence>
<evidence type="ECO:0000256" key="1">
    <source>
        <dbReference type="SAM" id="MobiDB-lite"/>
    </source>
</evidence>
<gene>
    <name evidence="2" type="ORF">Pla52o_50020</name>
</gene>
<dbReference type="Proteomes" id="UP000316304">
    <property type="component" value="Unassembled WGS sequence"/>
</dbReference>
<reference evidence="2 3" key="1">
    <citation type="submission" date="2019-02" db="EMBL/GenBank/DDBJ databases">
        <title>Deep-cultivation of Planctomycetes and their phenomic and genomic characterization uncovers novel biology.</title>
        <authorList>
            <person name="Wiegand S."/>
            <person name="Jogler M."/>
            <person name="Boedeker C."/>
            <person name="Pinto D."/>
            <person name="Vollmers J."/>
            <person name="Rivas-Marin E."/>
            <person name="Kohn T."/>
            <person name="Peeters S.H."/>
            <person name="Heuer A."/>
            <person name="Rast P."/>
            <person name="Oberbeckmann S."/>
            <person name="Bunk B."/>
            <person name="Jeske O."/>
            <person name="Meyerdierks A."/>
            <person name="Storesund J.E."/>
            <person name="Kallscheuer N."/>
            <person name="Luecker S."/>
            <person name="Lage O.M."/>
            <person name="Pohl T."/>
            <person name="Merkel B.J."/>
            <person name="Hornburger P."/>
            <person name="Mueller R.-W."/>
            <person name="Bruemmer F."/>
            <person name="Labrenz M."/>
            <person name="Spormann A.M."/>
            <person name="Op Den Camp H."/>
            <person name="Overmann J."/>
            <person name="Amann R."/>
            <person name="Jetten M.S.M."/>
            <person name="Mascher T."/>
            <person name="Medema M.H."/>
            <person name="Devos D.P."/>
            <person name="Kaster A.-K."/>
            <person name="Ovreas L."/>
            <person name="Rohde M."/>
            <person name="Galperin M.Y."/>
            <person name="Jogler C."/>
        </authorList>
    </citation>
    <scope>NUCLEOTIDE SEQUENCE [LARGE SCALE GENOMIC DNA]</scope>
    <source>
        <strain evidence="2 3">Pla52o</strain>
    </source>
</reference>
<evidence type="ECO:0000313" key="2">
    <source>
        <dbReference type="EMBL" id="TWU17787.1"/>
    </source>
</evidence>
<accession>A0A5C6C1E3</accession>